<evidence type="ECO:0000313" key="1">
    <source>
        <dbReference type="EMBL" id="EOZ99067.1"/>
    </source>
</evidence>
<evidence type="ECO:0000313" key="2">
    <source>
        <dbReference type="Proteomes" id="UP000006073"/>
    </source>
</evidence>
<dbReference type="Proteomes" id="UP000006073">
    <property type="component" value="Unassembled WGS sequence"/>
</dbReference>
<gene>
    <name evidence="1" type="ORF">A33Q_0775</name>
</gene>
<organism evidence="1 2">
    <name type="scientific">Indibacter alkaliphilus (strain CCUG 57479 / KCTC 22604 / LW1)</name>
    <dbReference type="NCBI Taxonomy" id="1189612"/>
    <lineage>
        <taxon>Bacteria</taxon>
        <taxon>Pseudomonadati</taxon>
        <taxon>Bacteroidota</taxon>
        <taxon>Cytophagia</taxon>
        <taxon>Cytophagales</taxon>
        <taxon>Cyclobacteriaceae</taxon>
    </lineage>
</organism>
<reference evidence="1 2" key="1">
    <citation type="journal article" date="2013" name="Genome Announc.">
        <title>Draft Genome Sequence of Indibacter alkaliphilus Strain LW1T, Isolated from Lonar Lake, a Haloalkaline Lake in the Buldana District of Maharashtra, India.</title>
        <authorList>
            <person name="Singh A."/>
            <person name="Kumar Jangir P."/>
            <person name="Sharma R."/>
            <person name="Singh A."/>
            <person name="Kumar Pinnaka A."/>
            <person name="Shivaji S."/>
        </authorList>
    </citation>
    <scope>NUCLEOTIDE SEQUENCE [LARGE SCALE GENOMIC DNA]</scope>
    <source>
        <strain evidence="2">CCUG 57479 / KCTC 22604 / LW1</strain>
    </source>
</reference>
<accession>S2DJG0</accession>
<proteinExistence type="predicted"/>
<protein>
    <submittedName>
        <fullName evidence="1">Uncharacterized protein</fullName>
    </submittedName>
</protein>
<dbReference type="AlphaFoldDB" id="S2DJG0"/>
<dbReference type="EMBL" id="ALWO02000016">
    <property type="protein sequence ID" value="EOZ99067.1"/>
    <property type="molecule type" value="Genomic_DNA"/>
</dbReference>
<name>S2DJG0_INDAL</name>
<comment type="caution">
    <text evidence="1">The sequence shown here is derived from an EMBL/GenBank/DDBJ whole genome shotgun (WGS) entry which is preliminary data.</text>
</comment>
<keyword evidence="2" id="KW-1185">Reference proteome</keyword>
<sequence length="42" mass="4923">MDDYHLFLKCQRVKKEAAPMGSSFLKFCMELNYLIISLSTCF</sequence>